<reference evidence="1 2" key="1">
    <citation type="submission" date="2024-10" db="EMBL/GenBank/DDBJ databases">
        <authorList>
            <person name="Kim D."/>
        </authorList>
    </citation>
    <scope>NUCLEOTIDE SEQUENCE [LARGE SCALE GENOMIC DNA]</scope>
    <source>
        <strain evidence="1">BH-2024</strain>
    </source>
</reference>
<gene>
    <name evidence="1" type="ORF">niasHT_034564</name>
</gene>
<dbReference type="AlphaFoldDB" id="A0ABD2IRA8"/>
<keyword evidence="2" id="KW-1185">Reference proteome</keyword>
<accession>A0ABD2IRA8</accession>
<evidence type="ECO:0000313" key="1">
    <source>
        <dbReference type="EMBL" id="KAL3080006.1"/>
    </source>
</evidence>
<proteinExistence type="predicted"/>
<dbReference type="Proteomes" id="UP001620626">
    <property type="component" value="Unassembled WGS sequence"/>
</dbReference>
<protein>
    <submittedName>
        <fullName evidence="1">Uncharacterized protein</fullName>
    </submittedName>
</protein>
<comment type="caution">
    <text evidence="1">The sequence shown here is derived from an EMBL/GenBank/DDBJ whole genome shotgun (WGS) entry which is preliminary data.</text>
</comment>
<sequence length="68" mass="7769">MGAIVGGSSFCPSLTDGGIELERARLEDLAMETRFRTQQAKQCDIEEQYGTLFERRNCIQSLTREPKW</sequence>
<dbReference type="EMBL" id="JBICBT010001175">
    <property type="protein sequence ID" value="KAL3080006.1"/>
    <property type="molecule type" value="Genomic_DNA"/>
</dbReference>
<evidence type="ECO:0000313" key="2">
    <source>
        <dbReference type="Proteomes" id="UP001620626"/>
    </source>
</evidence>
<organism evidence="1 2">
    <name type="scientific">Heterodera trifolii</name>
    <dbReference type="NCBI Taxonomy" id="157864"/>
    <lineage>
        <taxon>Eukaryota</taxon>
        <taxon>Metazoa</taxon>
        <taxon>Ecdysozoa</taxon>
        <taxon>Nematoda</taxon>
        <taxon>Chromadorea</taxon>
        <taxon>Rhabditida</taxon>
        <taxon>Tylenchina</taxon>
        <taxon>Tylenchomorpha</taxon>
        <taxon>Tylenchoidea</taxon>
        <taxon>Heteroderidae</taxon>
        <taxon>Heteroderinae</taxon>
        <taxon>Heterodera</taxon>
    </lineage>
</organism>
<name>A0ABD2IRA8_9BILA</name>